<keyword evidence="4" id="KW-1185">Reference proteome</keyword>
<keyword evidence="1" id="KW-0732">Signal</keyword>
<dbReference type="Pfam" id="PF01738">
    <property type="entry name" value="DLH"/>
    <property type="match status" value="1"/>
</dbReference>
<comment type="caution">
    <text evidence="3">The sequence shown here is derived from an EMBL/GenBank/DDBJ whole genome shotgun (WGS) entry which is preliminary data.</text>
</comment>
<dbReference type="FunCoup" id="M1YZA2">
    <property type="interactions" value="300"/>
</dbReference>
<dbReference type="PANTHER" id="PTHR22946:SF0">
    <property type="entry name" value="DIENELACTONE HYDROLASE DOMAIN-CONTAINING PROTEIN"/>
    <property type="match status" value="1"/>
</dbReference>
<name>M1YZA2_NITG3</name>
<dbReference type="InParanoid" id="M1YZA2"/>
<dbReference type="AlphaFoldDB" id="M1YZA2"/>
<dbReference type="GO" id="GO:0016787">
    <property type="term" value="F:hydrolase activity"/>
    <property type="evidence" value="ECO:0007669"/>
    <property type="project" value="UniProtKB-KW"/>
</dbReference>
<evidence type="ECO:0000313" key="4">
    <source>
        <dbReference type="Proteomes" id="UP000011704"/>
    </source>
</evidence>
<protein>
    <submittedName>
        <fullName evidence="3">Dienelactone hydrolase family protein</fullName>
    </submittedName>
</protein>
<dbReference type="InterPro" id="IPR050261">
    <property type="entry name" value="FrsA_esterase"/>
</dbReference>
<accession>M1YZA2</accession>
<sequence length="274" mass="30468">MFRFQTQRFLKTILLTALALACVVAALPAHADVQTKEITHKLDGVELKAFVAWDDAIEDKRPGILVVHEWWGHNEHARNRATMLAELGYTALALDMYGDGKLADHPKKAGEFMNAAFQDWQGSQAKFNRALEILKSEPTVDGERIGAIGFCFGGAVSIRMARGGADLDAVVAFHSALPDQPPVSKGDVKASILVINGSEDGFLPADRVAGFMKEMFEANVDATYINLKGVKHSYTNPQADEFRQKFNIDSLVYDKQADERAWKSMQEFFERVFQ</sequence>
<dbReference type="PANTHER" id="PTHR22946">
    <property type="entry name" value="DIENELACTONE HYDROLASE DOMAIN-CONTAINING PROTEIN-RELATED"/>
    <property type="match status" value="1"/>
</dbReference>
<gene>
    <name evidence="3" type="ORF">NITGR_550052</name>
</gene>
<evidence type="ECO:0000313" key="3">
    <source>
        <dbReference type="EMBL" id="CCQ91050.1"/>
    </source>
</evidence>
<feature type="chain" id="PRO_5004019521" evidence="1">
    <location>
        <begin position="32"/>
        <end position="274"/>
    </location>
</feature>
<keyword evidence="3" id="KW-0378">Hydrolase</keyword>
<reference evidence="3 4" key="1">
    <citation type="journal article" date="2013" name="Front. Microbiol.">
        <title>The genome of Nitrospina gracilis illuminates the metabolism and evolution of the major marine nitrite oxidizer.</title>
        <authorList>
            <person name="Luecker S."/>
            <person name="Nowka B."/>
            <person name="Rattei T."/>
            <person name="Spieck E."/>
            <person name="and Daims H."/>
        </authorList>
    </citation>
    <scope>NUCLEOTIDE SEQUENCE [LARGE SCALE GENOMIC DNA]</scope>
    <source>
        <strain evidence="3 4">3/211</strain>
    </source>
</reference>
<evidence type="ECO:0000256" key="1">
    <source>
        <dbReference type="SAM" id="SignalP"/>
    </source>
</evidence>
<dbReference type="PROSITE" id="PS51257">
    <property type="entry name" value="PROKAR_LIPOPROTEIN"/>
    <property type="match status" value="1"/>
</dbReference>
<dbReference type="EMBL" id="CAQJ01000061">
    <property type="protein sequence ID" value="CCQ91050.1"/>
    <property type="molecule type" value="Genomic_DNA"/>
</dbReference>
<dbReference type="InterPro" id="IPR029058">
    <property type="entry name" value="AB_hydrolase_fold"/>
</dbReference>
<organism evidence="3 4">
    <name type="scientific">Nitrospina gracilis (strain 3/211)</name>
    <dbReference type="NCBI Taxonomy" id="1266370"/>
    <lineage>
        <taxon>Bacteria</taxon>
        <taxon>Pseudomonadati</taxon>
        <taxon>Nitrospinota/Tectimicrobiota group</taxon>
        <taxon>Nitrospinota</taxon>
        <taxon>Nitrospinia</taxon>
        <taxon>Nitrospinales</taxon>
        <taxon>Nitrospinaceae</taxon>
        <taxon>Nitrospina</taxon>
    </lineage>
</organism>
<dbReference type="InterPro" id="IPR002925">
    <property type="entry name" value="Dienelactn_hydro"/>
</dbReference>
<dbReference type="STRING" id="1266370.NITGR_550052"/>
<dbReference type="Proteomes" id="UP000011704">
    <property type="component" value="Unassembled WGS sequence"/>
</dbReference>
<proteinExistence type="predicted"/>
<feature type="signal peptide" evidence="1">
    <location>
        <begin position="1"/>
        <end position="31"/>
    </location>
</feature>
<dbReference type="SUPFAM" id="SSF53474">
    <property type="entry name" value="alpha/beta-Hydrolases"/>
    <property type="match status" value="1"/>
</dbReference>
<feature type="domain" description="Dienelactone hydrolase" evidence="2">
    <location>
        <begin position="49"/>
        <end position="272"/>
    </location>
</feature>
<evidence type="ECO:0000259" key="2">
    <source>
        <dbReference type="Pfam" id="PF01738"/>
    </source>
</evidence>
<dbReference type="RefSeq" id="WP_005009358.1">
    <property type="nucleotide sequence ID" value="NZ_HG422173.1"/>
</dbReference>
<dbReference type="Gene3D" id="3.40.50.1820">
    <property type="entry name" value="alpha/beta hydrolase"/>
    <property type="match status" value="1"/>
</dbReference>
<dbReference type="HOGENOM" id="CLU_054590_3_1_0"/>